<evidence type="ECO:0000313" key="2">
    <source>
        <dbReference type="Proteomes" id="UP000270743"/>
    </source>
</evidence>
<dbReference type="AlphaFoldDB" id="A0A3S4DDP5"/>
<organism evidence="1 2">
    <name type="scientific">Paracoccus haematequi</name>
    <dbReference type="NCBI Taxonomy" id="2491866"/>
    <lineage>
        <taxon>Bacteria</taxon>
        <taxon>Pseudomonadati</taxon>
        <taxon>Pseudomonadota</taxon>
        <taxon>Alphaproteobacteria</taxon>
        <taxon>Rhodobacterales</taxon>
        <taxon>Paracoccaceae</taxon>
        <taxon>Paracoccus</taxon>
    </lineage>
</organism>
<dbReference type="Proteomes" id="UP000270743">
    <property type="component" value="Unassembled WGS sequence"/>
</dbReference>
<reference evidence="1 2" key="1">
    <citation type="submission" date="2018-12" db="EMBL/GenBank/DDBJ databases">
        <authorList>
            <person name="Criscuolo A."/>
        </authorList>
    </citation>
    <scope>NUCLEOTIDE SEQUENCE [LARGE SCALE GENOMIC DNA]</scope>
    <source>
        <strain evidence="1">ACIP1116241</strain>
    </source>
</reference>
<keyword evidence="2" id="KW-1185">Reference proteome</keyword>
<name>A0A3S4DDP5_9RHOB</name>
<accession>A0A3S4DDP5</accession>
<dbReference type="EMBL" id="UZWE01000050">
    <property type="protein sequence ID" value="VDS10073.1"/>
    <property type="molecule type" value="Genomic_DNA"/>
</dbReference>
<evidence type="ECO:0000313" key="1">
    <source>
        <dbReference type="EMBL" id="VDS10073.1"/>
    </source>
</evidence>
<gene>
    <name evidence="1" type="ORF">PARHAE_03284</name>
</gene>
<dbReference type="RefSeq" id="WP_164555292.1">
    <property type="nucleotide sequence ID" value="NZ_UZWE01000050.1"/>
</dbReference>
<proteinExistence type="predicted"/>
<sequence length="57" mass="6020">MKKDWNAAGVAKAIEGYGHDDIPDAIDQAILSVGPGASFQAFVQALRVVRTGIDTSF</sequence>
<protein>
    <submittedName>
        <fullName evidence="1">Uncharacterized protein</fullName>
    </submittedName>
</protein>